<organism evidence="1 2">
    <name type="scientific">Aphanomyces euteiches</name>
    <dbReference type="NCBI Taxonomy" id="100861"/>
    <lineage>
        <taxon>Eukaryota</taxon>
        <taxon>Sar</taxon>
        <taxon>Stramenopiles</taxon>
        <taxon>Oomycota</taxon>
        <taxon>Saprolegniomycetes</taxon>
        <taxon>Saprolegniales</taxon>
        <taxon>Verrucalvaceae</taxon>
        <taxon>Aphanomyces</taxon>
    </lineage>
</organism>
<gene>
    <name evidence="1" type="ORF">Ae201684_018122</name>
</gene>
<dbReference type="EMBL" id="VJMJ01000320">
    <property type="protein sequence ID" value="KAF0722891.1"/>
    <property type="molecule type" value="Genomic_DNA"/>
</dbReference>
<dbReference type="Proteomes" id="UP000481153">
    <property type="component" value="Unassembled WGS sequence"/>
</dbReference>
<evidence type="ECO:0000313" key="2">
    <source>
        <dbReference type="Proteomes" id="UP000481153"/>
    </source>
</evidence>
<dbReference type="PROSITE" id="PS50096">
    <property type="entry name" value="IQ"/>
    <property type="match status" value="1"/>
</dbReference>
<keyword evidence="2" id="KW-1185">Reference proteome</keyword>
<reference evidence="1 2" key="1">
    <citation type="submission" date="2019-07" db="EMBL/GenBank/DDBJ databases">
        <title>Genomics analysis of Aphanomyces spp. identifies a new class of oomycete effector associated with host adaptation.</title>
        <authorList>
            <person name="Gaulin E."/>
        </authorList>
    </citation>
    <scope>NUCLEOTIDE SEQUENCE [LARGE SCALE GENOMIC DNA]</scope>
    <source>
        <strain evidence="1 2">ATCC 201684</strain>
    </source>
</reference>
<comment type="caution">
    <text evidence="1">The sequence shown here is derived from an EMBL/GenBank/DDBJ whole genome shotgun (WGS) entry which is preliminary data.</text>
</comment>
<proteinExistence type="predicted"/>
<dbReference type="SMART" id="SM00015">
    <property type="entry name" value="IQ"/>
    <property type="match status" value="2"/>
</dbReference>
<sequence length="655" mass="75697">MLQSWLSRLQCLHGSIPKKSVSVKRKASLQDSFMVLRAELTATSLNSSLQARCQAIWTKSFDLFTALPVFDDVALVQDAEVSVRIEGAVVHFKGRHRAVDTSMSISTASTLTACVAPVAPSVVSVEEQEVSVANQPIRRHFVHDSHLFTRAYLLGRGFRVILSVSQSSNVQSMSPSLLIQAYCPRNSKTSNFDINIDHLVAMIPQIRSRIYLPSELPSSFKHALTHWTSWFTPIVPCLEWTQEEVLALRYPSVYRACHVMQFKGVQFFRGLLSMHAWMDFSVQVKFFYVSSLEILETRISVAHLELLLPNYLAHVLERYRWPDLFGTIQRQLWLEYTTRGFELIVAGQTPRGRPIEHPAIKLATSEWAVFLRDEHEKLAATYGDCIRLTASVALRKKFNRQVIQAATTIQRVFRGHMGRMAYHQAVYEHAWRLNELGAMPGTRRGRNNRLGWFQDPHTLVAYGFNPQHPAITVACDHWILNWFDMERIVLVHADELIRSNVAAQCIQSYIRRWLRQRFWHLVYRSVVKLQYEFRRALRRQLRRHERDKHGISFKFARRIRHSWLLLHVFFQKTNDDDGKDVWRIKVAGIHPRTNVATEQIVTKEMLAHHGILSQGETMAHRDIATRLVDSIDLFYSAQSNLMAFRIIPNSGKELK</sequence>
<dbReference type="InterPro" id="IPR000048">
    <property type="entry name" value="IQ_motif_EF-hand-BS"/>
</dbReference>
<evidence type="ECO:0000313" key="1">
    <source>
        <dbReference type="EMBL" id="KAF0722891.1"/>
    </source>
</evidence>
<accession>A0A6G0W716</accession>
<dbReference type="VEuPathDB" id="FungiDB:AeMF1_018999"/>
<dbReference type="AlphaFoldDB" id="A0A6G0W716"/>
<dbReference type="CDD" id="cd23767">
    <property type="entry name" value="IQCD"/>
    <property type="match status" value="1"/>
</dbReference>
<protein>
    <submittedName>
        <fullName evidence="1">Uncharacterized protein</fullName>
    </submittedName>
</protein>
<name>A0A6G0W716_9STRA</name>